<dbReference type="InterPro" id="IPR058635">
    <property type="entry name" value="BSH_YhbJ"/>
</dbReference>
<evidence type="ECO:0000259" key="7">
    <source>
        <dbReference type="Pfam" id="PF25997"/>
    </source>
</evidence>
<evidence type="ECO:0000256" key="3">
    <source>
        <dbReference type="ARBA" id="ARBA00022692"/>
    </source>
</evidence>
<dbReference type="GO" id="GO:0055085">
    <property type="term" value="P:transmembrane transport"/>
    <property type="evidence" value="ECO:0007669"/>
    <property type="project" value="InterPro"/>
</dbReference>
<dbReference type="InterPro" id="IPR058636">
    <property type="entry name" value="Beta-barrel_YknX"/>
</dbReference>
<evidence type="ECO:0000259" key="6">
    <source>
        <dbReference type="Pfam" id="PF25990"/>
    </source>
</evidence>
<gene>
    <name evidence="8" type="primary">emrK_2</name>
    <name evidence="8" type="ORF">CB4_02635</name>
</gene>
<name>A0A0U5BCK3_9BACL</name>
<evidence type="ECO:0000313" key="8">
    <source>
        <dbReference type="EMBL" id="BAU28461.1"/>
    </source>
</evidence>
<accession>A0A0U5BCK3</accession>
<evidence type="ECO:0000256" key="1">
    <source>
        <dbReference type="ARBA" id="ARBA00004167"/>
    </source>
</evidence>
<dbReference type="EMBL" id="AP017312">
    <property type="protein sequence ID" value="BAU28461.1"/>
    <property type="molecule type" value="Genomic_DNA"/>
</dbReference>
<keyword evidence="3" id="KW-0812">Transmembrane</keyword>
<evidence type="ECO:0000313" key="9">
    <source>
        <dbReference type="Proteomes" id="UP000217696"/>
    </source>
</evidence>
<dbReference type="Pfam" id="PF25997">
    <property type="entry name" value="BSH_YhbJ"/>
    <property type="match status" value="1"/>
</dbReference>
<dbReference type="RefSeq" id="WP_096466213.1">
    <property type="nucleotide sequence ID" value="NZ_AP017312.1"/>
</dbReference>
<evidence type="ECO:0000256" key="5">
    <source>
        <dbReference type="ARBA" id="ARBA00023136"/>
    </source>
</evidence>
<dbReference type="PANTHER" id="PTHR30386:SF26">
    <property type="entry name" value="TRANSPORT PROTEIN COMB"/>
    <property type="match status" value="1"/>
</dbReference>
<dbReference type="InterPro" id="IPR050739">
    <property type="entry name" value="MFP"/>
</dbReference>
<dbReference type="AlphaFoldDB" id="A0A0U5BCK3"/>
<comment type="similarity">
    <text evidence="2">Belongs to the membrane fusion protein (MFP) (TC 8.A.1) family.</text>
</comment>
<keyword evidence="9" id="KW-1185">Reference proteome</keyword>
<proteinExistence type="inferred from homology"/>
<dbReference type="Pfam" id="PF25990">
    <property type="entry name" value="Beta-barrel_YknX"/>
    <property type="match status" value="1"/>
</dbReference>
<dbReference type="Proteomes" id="UP000217696">
    <property type="component" value="Chromosome"/>
</dbReference>
<sequence>MSRARFLIMNLVAFLVIILLAIGSYTYYYKSANYITTDDAKVSGKIIPISALTGGKLTDWSGTEGTSFSAGATIGKISSPQESIDITAPIDGTLVQNKVTKGQMVAPGQLLGQMVNMKQLYIEANIEETSIKDVKKGAEVDVTFDVNPNTTFKGKVEQIGLATNSMFSLLPPQNASGNYTKVTQHVPVRISIDSYPAEAVPGMNATIRIHK</sequence>
<dbReference type="InterPro" id="IPR011053">
    <property type="entry name" value="Single_hybrid_motif"/>
</dbReference>
<protein>
    <submittedName>
        <fullName evidence="8">Putative multidrug resistance protein EmrK</fullName>
    </submittedName>
</protein>
<dbReference type="PANTHER" id="PTHR30386">
    <property type="entry name" value="MEMBRANE FUSION SUBUNIT OF EMRAB-TOLC MULTIDRUG EFFLUX PUMP"/>
    <property type="match status" value="1"/>
</dbReference>
<keyword evidence="5" id="KW-0472">Membrane</keyword>
<reference evidence="8 9" key="1">
    <citation type="submission" date="2015-12" db="EMBL/GenBank/DDBJ databases">
        <title>Genome sequence of Aneurinibacillus soli.</title>
        <authorList>
            <person name="Lee J.S."/>
            <person name="Lee K.C."/>
            <person name="Kim K.K."/>
            <person name="Lee B.W."/>
        </authorList>
    </citation>
    <scope>NUCLEOTIDE SEQUENCE [LARGE SCALE GENOMIC DNA]</scope>
    <source>
        <strain evidence="8 9">CB4</strain>
    </source>
</reference>
<dbReference type="OrthoDB" id="9811754at2"/>
<dbReference type="GO" id="GO:0016020">
    <property type="term" value="C:membrane"/>
    <property type="evidence" value="ECO:0007669"/>
    <property type="project" value="UniProtKB-SubCell"/>
</dbReference>
<organism evidence="8 9">
    <name type="scientific">Aneurinibacillus soli</name>
    <dbReference type="NCBI Taxonomy" id="1500254"/>
    <lineage>
        <taxon>Bacteria</taxon>
        <taxon>Bacillati</taxon>
        <taxon>Bacillota</taxon>
        <taxon>Bacilli</taxon>
        <taxon>Bacillales</taxon>
        <taxon>Paenibacillaceae</taxon>
        <taxon>Aneurinibacillus group</taxon>
        <taxon>Aneurinibacillus</taxon>
    </lineage>
</organism>
<feature type="domain" description="YhbJ barrel-sandwich hybrid" evidence="7">
    <location>
        <begin position="46"/>
        <end position="116"/>
    </location>
</feature>
<dbReference type="Gene3D" id="2.40.30.170">
    <property type="match status" value="1"/>
</dbReference>
<comment type="subcellular location">
    <subcellularLocation>
        <location evidence="1">Membrane</location>
        <topology evidence="1">Single-pass membrane protein</topology>
    </subcellularLocation>
</comment>
<evidence type="ECO:0000256" key="4">
    <source>
        <dbReference type="ARBA" id="ARBA00022989"/>
    </source>
</evidence>
<evidence type="ECO:0000256" key="2">
    <source>
        <dbReference type="ARBA" id="ARBA00009477"/>
    </source>
</evidence>
<dbReference type="KEGG" id="asoc:CB4_02635"/>
<dbReference type="SUPFAM" id="SSF51230">
    <property type="entry name" value="Single hybrid motif"/>
    <property type="match status" value="1"/>
</dbReference>
<keyword evidence="4" id="KW-1133">Transmembrane helix</keyword>
<feature type="domain" description="YknX-like beta-barrel" evidence="6">
    <location>
        <begin position="121"/>
        <end position="209"/>
    </location>
</feature>